<dbReference type="RefSeq" id="WP_161096891.1">
    <property type="nucleotide sequence ID" value="NZ_WWCW01000031.1"/>
</dbReference>
<dbReference type="InterPro" id="IPR000868">
    <property type="entry name" value="Isochorismatase-like_dom"/>
</dbReference>
<dbReference type="InterPro" id="IPR036380">
    <property type="entry name" value="Isochorismatase-like_sf"/>
</dbReference>
<dbReference type="InterPro" id="IPR050272">
    <property type="entry name" value="Isochorismatase-like_hydrls"/>
</dbReference>
<gene>
    <name evidence="3" type="ORF">GTP91_11400</name>
</gene>
<evidence type="ECO:0000313" key="4">
    <source>
        <dbReference type="Proteomes" id="UP000470302"/>
    </source>
</evidence>
<dbReference type="EMBL" id="WWCW01000031">
    <property type="protein sequence ID" value="MYM87785.1"/>
    <property type="molecule type" value="Genomic_DNA"/>
</dbReference>
<name>A0A845G305_9BURK</name>
<dbReference type="Proteomes" id="UP000470302">
    <property type="component" value="Unassembled WGS sequence"/>
</dbReference>
<dbReference type="PANTHER" id="PTHR43540">
    <property type="entry name" value="PEROXYUREIDOACRYLATE/UREIDOACRYLATE AMIDOHYDROLASE-RELATED"/>
    <property type="match status" value="1"/>
</dbReference>
<proteinExistence type="predicted"/>
<reference evidence="3 4" key="1">
    <citation type="submission" date="2020-01" db="EMBL/GenBank/DDBJ databases">
        <title>Novel species isolated from a subtropical stream in China.</title>
        <authorList>
            <person name="Lu H."/>
        </authorList>
    </citation>
    <scope>NUCLEOTIDE SEQUENCE [LARGE SCALE GENOMIC DNA]</scope>
    <source>
        <strain evidence="3 4">FT82W</strain>
    </source>
</reference>
<dbReference type="CDD" id="cd01014">
    <property type="entry name" value="nicotinamidase_related"/>
    <property type="match status" value="1"/>
</dbReference>
<evidence type="ECO:0000313" key="3">
    <source>
        <dbReference type="EMBL" id="MYM87785.1"/>
    </source>
</evidence>
<dbReference type="AlphaFoldDB" id="A0A845G305"/>
<keyword evidence="1" id="KW-0378">Hydrolase</keyword>
<sequence length="209" mass="23008">MSTTPPRRALIVIDVQNEYVTGNFRIEYPDVASSLANIGKAMDAAKARNIPIVMVQHVLPEEFPIFATGSDGVKLHPIVATRHYDHLVTKTLPSTFAGTDFGAWLKSNEIDTLTVIGYMTHNCNDSTIRQAMHEGYNVEYLPDAAGSLPYKNNAGSATAEEIHRVVTVVMESAYAAVMSTEDWIASLETDKHAPRDNIYLSNQRAITGR</sequence>
<evidence type="ECO:0000259" key="2">
    <source>
        <dbReference type="Pfam" id="PF00857"/>
    </source>
</evidence>
<feature type="domain" description="Isochorismatase-like" evidence="2">
    <location>
        <begin position="9"/>
        <end position="182"/>
    </location>
</feature>
<protein>
    <submittedName>
        <fullName evidence="3">Isochorismatase family protein</fullName>
    </submittedName>
</protein>
<dbReference type="GO" id="GO:0016787">
    <property type="term" value="F:hydrolase activity"/>
    <property type="evidence" value="ECO:0007669"/>
    <property type="project" value="UniProtKB-KW"/>
</dbReference>
<dbReference type="Gene3D" id="3.40.50.850">
    <property type="entry name" value="Isochorismatase-like"/>
    <property type="match status" value="1"/>
</dbReference>
<dbReference type="Pfam" id="PF00857">
    <property type="entry name" value="Isochorismatase"/>
    <property type="match status" value="1"/>
</dbReference>
<dbReference type="SUPFAM" id="SSF52499">
    <property type="entry name" value="Isochorismatase-like hydrolases"/>
    <property type="match status" value="1"/>
</dbReference>
<accession>A0A845G305</accession>
<comment type="caution">
    <text evidence="3">The sequence shown here is derived from an EMBL/GenBank/DDBJ whole genome shotgun (WGS) entry which is preliminary data.</text>
</comment>
<organism evidence="3 4">
    <name type="scientific">Duganella vulcania</name>
    <dbReference type="NCBI Taxonomy" id="2692166"/>
    <lineage>
        <taxon>Bacteria</taxon>
        <taxon>Pseudomonadati</taxon>
        <taxon>Pseudomonadota</taxon>
        <taxon>Betaproteobacteria</taxon>
        <taxon>Burkholderiales</taxon>
        <taxon>Oxalobacteraceae</taxon>
        <taxon>Telluria group</taxon>
        <taxon>Duganella</taxon>
    </lineage>
</organism>
<evidence type="ECO:0000256" key="1">
    <source>
        <dbReference type="ARBA" id="ARBA00022801"/>
    </source>
</evidence>
<dbReference type="PANTHER" id="PTHR43540:SF6">
    <property type="entry name" value="ISOCHORISMATASE-LIKE DOMAIN-CONTAINING PROTEIN"/>
    <property type="match status" value="1"/>
</dbReference>